<feature type="transmembrane region" description="Helical" evidence="6">
    <location>
        <begin position="31"/>
        <end position="49"/>
    </location>
</feature>
<keyword evidence="4 6" id="KW-1133">Transmembrane helix</keyword>
<evidence type="ECO:0000313" key="9">
    <source>
        <dbReference type="Proteomes" id="UP000002528"/>
    </source>
</evidence>
<organism evidence="8 9">
    <name type="scientific">Pelagibacter ubique (strain HTCC1062)</name>
    <dbReference type="NCBI Taxonomy" id="335992"/>
    <lineage>
        <taxon>Bacteria</taxon>
        <taxon>Pseudomonadati</taxon>
        <taxon>Pseudomonadota</taxon>
        <taxon>Alphaproteobacteria</taxon>
        <taxon>Candidatus Pelagibacterales</taxon>
        <taxon>Candidatus Pelagibacteraceae</taxon>
        <taxon>Candidatus Pelagibacter</taxon>
    </lineage>
</organism>
<dbReference type="eggNOG" id="COG0697">
    <property type="taxonomic scope" value="Bacteria"/>
</dbReference>
<dbReference type="InterPro" id="IPR000620">
    <property type="entry name" value="EamA_dom"/>
</dbReference>
<dbReference type="OrthoDB" id="7158585at2"/>
<feature type="transmembrane region" description="Helical" evidence="6">
    <location>
        <begin position="120"/>
        <end position="138"/>
    </location>
</feature>
<keyword evidence="5 6" id="KW-0472">Membrane</keyword>
<feature type="transmembrane region" description="Helical" evidence="6">
    <location>
        <begin position="90"/>
        <end position="113"/>
    </location>
</feature>
<dbReference type="SUPFAM" id="SSF103481">
    <property type="entry name" value="Multidrug resistance efflux transporter EmrE"/>
    <property type="match status" value="2"/>
</dbReference>
<dbReference type="Proteomes" id="UP000002528">
    <property type="component" value="Chromosome"/>
</dbReference>
<evidence type="ECO:0000256" key="1">
    <source>
        <dbReference type="ARBA" id="ARBA00004141"/>
    </source>
</evidence>
<feature type="domain" description="EamA" evidence="7">
    <location>
        <begin position="6"/>
        <end position="135"/>
    </location>
</feature>
<feature type="domain" description="EamA" evidence="7">
    <location>
        <begin position="145"/>
        <end position="279"/>
    </location>
</feature>
<feature type="transmembrane region" description="Helical" evidence="6">
    <location>
        <begin position="207"/>
        <end position="231"/>
    </location>
</feature>
<comment type="subcellular location">
    <subcellularLocation>
        <location evidence="1">Membrane</location>
        <topology evidence="1">Multi-pass membrane protein</topology>
    </subcellularLocation>
</comment>
<evidence type="ECO:0000259" key="7">
    <source>
        <dbReference type="Pfam" id="PF00892"/>
    </source>
</evidence>
<dbReference type="STRING" id="335992.SAR11_1344"/>
<keyword evidence="9" id="KW-1185">Reference proteome</keyword>
<evidence type="ECO:0000313" key="8">
    <source>
        <dbReference type="EMBL" id="AAZ22148.1"/>
    </source>
</evidence>
<evidence type="ECO:0000256" key="2">
    <source>
        <dbReference type="ARBA" id="ARBA00007362"/>
    </source>
</evidence>
<gene>
    <name evidence="8" type="ordered locus">SAR11_1344</name>
</gene>
<name>Q4FKZ0_PELUB</name>
<dbReference type="InterPro" id="IPR037185">
    <property type="entry name" value="EmrE-like"/>
</dbReference>
<dbReference type="PANTHER" id="PTHR32322:SF2">
    <property type="entry name" value="EAMA DOMAIN-CONTAINING PROTEIN"/>
    <property type="match status" value="1"/>
</dbReference>
<dbReference type="GeneID" id="66295834"/>
<protein>
    <recommendedName>
        <fullName evidence="7">EamA domain-containing protein</fullName>
    </recommendedName>
</protein>
<dbReference type="HOGENOM" id="CLU_033863_20_0_5"/>
<dbReference type="InterPro" id="IPR050638">
    <property type="entry name" value="AA-Vitamin_Transporters"/>
</dbReference>
<evidence type="ECO:0000256" key="3">
    <source>
        <dbReference type="ARBA" id="ARBA00022692"/>
    </source>
</evidence>
<accession>Q4FKZ0</accession>
<evidence type="ECO:0000256" key="5">
    <source>
        <dbReference type="ARBA" id="ARBA00023136"/>
    </source>
</evidence>
<dbReference type="Pfam" id="PF00892">
    <property type="entry name" value="EamA"/>
    <property type="match status" value="2"/>
</dbReference>
<feature type="transmembrane region" description="Helical" evidence="6">
    <location>
        <begin position="243"/>
        <end position="259"/>
    </location>
</feature>
<proteinExistence type="inferred from homology"/>
<feature type="transmembrane region" description="Helical" evidence="6">
    <location>
        <begin position="144"/>
        <end position="163"/>
    </location>
</feature>
<dbReference type="EMBL" id="CP000084">
    <property type="protein sequence ID" value="AAZ22148.1"/>
    <property type="molecule type" value="Genomic_DNA"/>
</dbReference>
<comment type="similarity">
    <text evidence="2">Belongs to the EamA transporter family.</text>
</comment>
<evidence type="ECO:0000256" key="6">
    <source>
        <dbReference type="SAM" id="Phobius"/>
    </source>
</evidence>
<dbReference type="RefSeq" id="WP_011282324.1">
    <property type="nucleotide sequence ID" value="NC_007205.1"/>
</dbReference>
<feature type="transmembrane region" description="Helical" evidence="6">
    <location>
        <begin position="61"/>
        <end position="84"/>
    </location>
</feature>
<dbReference type="PANTHER" id="PTHR32322">
    <property type="entry name" value="INNER MEMBRANE TRANSPORTER"/>
    <property type="match status" value="1"/>
</dbReference>
<feature type="transmembrane region" description="Helical" evidence="6">
    <location>
        <begin position="175"/>
        <end position="195"/>
    </location>
</feature>
<dbReference type="KEGG" id="pub:SAR11_1344"/>
<reference evidence="8 9" key="1">
    <citation type="journal article" date="2005" name="Science">
        <title>Genome streamlining in a cosmopolitan oceanic bacterium.</title>
        <authorList>
            <person name="Giovannoni S.J."/>
            <person name="Tripp H.J."/>
            <person name="Givan S."/>
            <person name="Podar M."/>
            <person name="Vergin K.L."/>
            <person name="Baptista D."/>
            <person name="Bibbs L."/>
            <person name="Eads J."/>
            <person name="Richardson T.H."/>
            <person name="Noordewier M."/>
            <person name="Rappe M.S."/>
            <person name="Short J.M."/>
            <person name="Carrington J.C."/>
            <person name="Mathur E.J."/>
        </authorList>
    </citation>
    <scope>NUCLEOTIDE SEQUENCE [LARGE SCALE GENOMIC DNA]</scope>
    <source>
        <strain evidence="8 9">HTCC1062</strain>
    </source>
</reference>
<keyword evidence="3 6" id="KW-0812">Transmembrane</keyword>
<feature type="transmembrane region" description="Helical" evidence="6">
    <location>
        <begin position="265"/>
        <end position="281"/>
    </location>
</feature>
<sequence>MTVRHYFLVLFIMFLFGSSYPINKLALNTSLTPVLAASLRMFILFVCLVPFCKFKIPNKKYYLPLAGFSFSMGFGVFIFLNLSLQKATMVAPIIIGAQLAIPFAILASSLFLGEKVTPKMWVLIFISFFGIFLIGYDPNLKSEIFAIFLCAISAFFYGVANVFSRYIKDIDVKLTNTVMGFTGFILLFLFSIFFEGNTVYQLLNIDFYTWLLLLHNGVMVSVIAHTSLFYLYKFYSVNKIMPFYSLFPVFGLILTFFIFGEIPTLLSAIGGLIIIFSVYRLQKIR</sequence>
<evidence type="ECO:0000256" key="4">
    <source>
        <dbReference type="ARBA" id="ARBA00022989"/>
    </source>
</evidence>
<dbReference type="GO" id="GO:0016020">
    <property type="term" value="C:membrane"/>
    <property type="evidence" value="ECO:0007669"/>
    <property type="project" value="UniProtKB-SubCell"/>
</dbReference>
<dbReference type="AlphaFoldDB" id="Q4FKZ0"/>